<evidence type="ECO:0000313" key="6">
    <source>
        <dbReference type="EMBL" id="QVT78916.1"/>
    </source>
</evidence>
<name>A0ABX8EH26_9ACTN</name>
<dbReference type="Pfam" id="PF00884">
    <property type="entry name" value="Sulfatase"/>
    <property type="match status" value="1"/>
</dbReference>
<evidence type="ECO:0000256" key="3">
    <source>
        <dbReference type="SAM" id="MobiDB-lite"/>
    </source>
</evidence>
<proteinExistence type="predicted"/>
<dbReference type="PROSITE" id="PS00149">
    <property type="entry name" value="SULFATASE_2"/>
    <property type="match status" value="1"/>
</dbReference>
<dbReference type="CDD" id="cd16147">
    <property type="entry name" value="G6S"/>
    <property type="match status" value="1"/>
</dbReference>
<feature type="signal peptide" evidence="4">
    <location>
        <begin position="1"/>
        <end position="50"/>
    </location>
</feature>
<dbReference type="PROSITE" id="PS00523">
    <property type="entry name" value="SULFATASE_1"/>
    <property type="match status" value="1"/>
</dbReference>
<dbReference type="EC" id="3.1.4.-" evidence="6"/>
<evidence type="ECO:0000313" key="7">
    <source>
        <dbReference type="Proteomes" id="UP000679307"/>
    </source>
</evidence>
<dbReference type="PANTHER" id="PTHR43108:SF8">
    <property type="entry name" value="SD21168P"/>
    <property type="match status" value="1"/>
</dbReference>
<evidence type="ECO:0000256" key="2">
    <source>
        <dbReference type="ARBA" id="ARBA00023180"/>
    </source>
</evidence>
<dbReference type="InterPro" id="IPR024607">
    <property type="entry name" value="Sulfatase_CS"/>
</dbReference>
<dbReference type="GO" id="GO:0016787">
    <property type="term" value="F:hydrolase activity"/>
    <property type="evidence" value="ECO:0007669"/>
    <property type="project" value="UniProtKB-KW"/>
</dbReference>
<evidence type="ECO:0000256" key="1">
    <source>
        <dbReference type="ARBA" id="ARBA00022729"/>
    </source>
</evidence>
<keyword evidence="6" id="KW-0378">Hydrolase</keyword>
<sequence length="601" mass="66585">MTLAAGRDDVCGAAGPTVGYTWAVTAPRTTRWSVSLLVCLVLSACAPAGAARDRLPDPGDRDPRPLEPVTTPAPELTPPPGPETGRATVARGGGRPNVVVVMADDMRVDDLDFAPNVRRLVGREGLTYENSFSPYPLCCPARASFLTGAYAHNHGVYWHEAPEGYSVFDDSRTLATSLRRAGYHTGFVGKYLNGYGPMRSKVSGRPSYTYVPKGWTDWVGAFEDPDVPGIHGGTYYYWDTPYNVNGRTDNTHQGEYQTNTIGDFSRTLVRNYHRAGGPFFLNVNFVAPHHGGPPERDDPRGDAFRTPARPDRVRGMYDRLVTRPSGLARRGVAEDVSDKPGFFSRLPRVGANARRALTEVTRQRAEAVHVLDEQVGRLVRELKATGEWRDTVFVFTSDNGYFLGEHRKLTGKVLPHEPSLRVPLLVTGPGLRQGERRYDPISTVDLTATILDVAGARPPTAADGTSRWDAMRRGDQGWSVPVLTESTHTSGRPGRDRRWFPAGERRTGLGLRVPQYAFHRYRDGAGELYDLRADPAQLENRFDDPALADVRAVLEGTLRDLKDCKGKTCRTPMPEELRATPQQARELGERYWSVIDRLYGR</sequence>
<organism evidence="6 7">
    <name type="scientific">Nocardioides aquaticus</name>
    <dbReference type="NCBI Taxonomy" id="160826"/>
    <lineage>
        <taxon>Bacteria</taxon>
        <taxon>Bacillati</taxon>
        <taxon>Actinomycetota</taxon>
        <taxon>Actinomycetes</taxon>
        <taxon>Propionibacteriales</taxon>
        <taxon>Nocardioidaceae</taxon>
        <taxon>Nocardioides</taxon>
    </lineage>
</organism>
<evidence type="ECO:0000259" key="5">
    <source>
        <dbReference type="Pfam" id="PF00884"/>
    </source>
</evidence>
<reference evidence="6 7" key="1">
    <citation type="submission" date="2021-05" db="EMBL/GenBank/DDBJ databases">
        <title>Complete genome of Nocardioides aquaticus KCTC 9944T isolated from meromictic and hypersaline Ekho Lake, Antarctica.</title>
        <authorList>
            <person name="Hwang K."/>
            <person name="Kim K.M."/>
            <person name="Choe H."/>
        </authorList>
    </citation>
    <scope>NUCLEOTIDE SEQUENCE [LARGE SCALE GENOMIC DNA]</scope>
    <source>
        <strain evidence="6 7">KCTC 9944</strain>
    </source>
</reference>
<feature type="region of interest" description="Disordered" evidence="3">
    <location>
        <begin position="290"/>
        <end position="309"/>
    </location>
</feature>
<keyword evidence="7" id="KW-1185">Reference proteome</keyword>
<accession>A0ABX8EH26</accession>
<feature type="region of interest" description="Disordered" evidence="3">
    <location>
        <begin position="51"/>
        <end position="92"/>
    </location>
</feature>
<feature type="compositionally biased region" description="Basic and acidic residues" evidence="3">
    <location>
        <begin position="292"/>
        <end position="309"/>
    </location>
</feature>
<dbReference type="InterPro" id="IPR000917">
    <property type="entry name" value="Sulfatase_N"/>
</dbReference>
<gene>
    <name evidence="6" type="ORF">ENKNEFLB_01294</name>
</gene>
<keyword evidence="2" id="KW-0325">Glycoprotein</keyword>
<dbReference type="Proteomes" id="UP000679307">
    <property type="component" value="Chromosome"/>
</dbReference>
<feature type="compositionally biased region" description="Basic and acidic residues" evidence="3">
    <location>
        <begin position="51"/>
        <end position="65"/>
    </location>
</feature>
<keyword evidence="1 4" id="KW-0732">Signal</keyword>
<feature type="domain" description="Sulfatase N-terminal" evidence="5">
    <location>
        <begin position="96"/>
        <end position="456"/>
    </location>
</feature>
<evidence type="ECO:0000256" key="4">
    <source>
        <dbReference type="SAM" id="SignalP"/>
    </source>
</evidence>
<dbReference type="EMBL" id="CP075371">
    <property type="protein sequence ID" value="QVT78916.1"/>
    <property type="molecule type" value="Genomic_DNA"/>
</dbReference>
<feature type="chain" id="PRO_5047034853" evidence="4">
    <location>
        <begin position="51"/>
        <end position="601"/>
    </location>
</feature>
<protein>
    <submittedName>
        <fullName evidence="6">Multifunctional alkaline phosphatase superfamily protein</fullName>
        <ecNumber evidence="6">3.1.4.-</ecNumber>
    </submittedName>
</protein>
<dbReference type="PANTHER" id="PTHR43108">
    <property type="entry name" value="N-ACETYLGLUCOSAMINE-6-SULFATASE FAMILY MEMBER"/>
    <property type="match status" value="1"/>
</dbReference>